<geneLocation type="plasmid" evidence="2 3">
    <name>pMR2</name>
</geneLocation>
<dbReference type="EMBL" id="HQ259117">
    <property type="protein sequence ID" value="ADO51619.1"/>
    <property type="molecule type" value="Genomic_DNA"/>
</dbReference>
<geneLocation type="mitochondrion" evidence="2"/>
<evidence type="ECO:0000256" key="1">
    <source>
        <dbReference type="SAM" id="Phobius"/>
    </source>
</evidence>
<keyword evidence="2" id="KW-0614">Plasmid</keyword>
<gene>
    <name evidence="2" type="primary">orf3</name>
</gene>
<feature type="transmembrane region" description="Helical" evidence="1">
    <location>
        <begin position="96"/>
        <end position="119"/>
    </location>
</feature>
<keyword evidence="3" id="KW-1185">Reference proteome</keyword>
<accession>F2WVN8</accession>
<keyword evidence="2" id="KW-0496">Mitochondrion</keyword>
<organism>
    <name type="scientific">Moniliophthora roreri (strain MCA 2997)</name>
    <name type="common">Cocoa frosty pod rot fungus</name>
    <name type="synonym">Crinipellis roreri</name>
    <dbReference type="NCBI Taxonomy" id="1381753"/>
    <lineage>
        <taxon>Eukaryota</taxon>
        <taxon>Fungi</taxon>
        <taxon>Dikarya</taxon>
        <taxon>Basidiomycota</taxon>
        <taxon>Agaricomycotina</taxon>
        <taxon>Agaricomycetes</taxon>
        <taxon>Agaricomycetidae</taxon>
        <taxon>Agaricales</taxon>
        <taxon>Marasmiineae</taxon>
        <taxon>Marasmiaceae</taxon>
        <taxon>Moniliophthora</taxon>
    </lineage>
</organism>
<keyword evidence="1" id="KW-0472">Membrane</keyword>
<keyword evidence="1" id="KW-0812">Transmembrane</keyword>
<reference evidence="2" key="2">
    <citation type="journal article" date="2012" name="Fungal Biol.">
        <title>The mitochondrial genome of Moniliophthora roreri, the frosty pod rot pathogen of cacao.</title>
        <authorList>
            <person name="Costa G.G.L."/>
            <person name="Cabrera O.G."/>
            <person name="Tiburcio R.A."/>
            <person name="Medrano F.J."/>
            <person name="Carazzolle M.F."/>
            <person name="Thomazella D.P.T."/>
            <person name="Schuster S.C."/>
            <person name="Carlson J.E."/>
            <person name="Guiltinan M.J."/>
            <person name="Bailey B.A."/>
            <person name="Mieczkowski P."/>
            <person name="Pereira G.A.G."/>
            <person name="Meinhardt L.W."/>
        </authorList>
    </citation>
    <scope>NUCLEOTIDE SEQUENCE [LARGE SCALE GENOMIC DNA]</scope>
    <source>
        <strain>MCA 2997</strain>
        <plasmid>Plasmid pMR2</plasmid>
        <plasmid>Mitochondrial</plasmid>
        <plasmid evidence="2">pMR2</plasmid>
    </source>
</reference>
<sequence length="121" mass="13763">MISSKYFFKWVKGGIKLSTVCLIILPNLFNSLWVNINLSLYWSWSLTFICSYNGLNMYIPLLSFLIFLPDFIFSLLDSSLFSTLDNIIKFLFSNSLALSLLINSLSKYSAILSAIPILVTL</sequence>
<keyword evidence="1" id="KW-1133">Transmembrane helix</keyword>
<protein>
    <submittedName>
        <fullName evidence="2">Orf3</fullName>
    </submittedName>
</protein>
<evidence type="ECO:0000313" key="2">
    <source>
        <dbReference type="EMBL" id="ADO51619.1"/>
    </source>
</evidence>
<evidence type="ECO:0000313" key="3">
    <source>
        <dbReference type="Proteomes" id="UP000017559"/>
    </source>
</evidence>
<dbReference type="AlphaFoldDB" id="F2WVN8"/>
<feature type="transmembrane region" description="Helical" evidence="1">
    <location>
        <begin position="20"/>
        <end position="43"/>
    </location>
</feature>
<proteinExistence type="predicted"/>
<reference evidence="2" key="1">
    <citation type="submission" date="2010-09" db="EMBL/GenBank/DDBJ databases">
        <authorList>
            <person name="Garcia O."/>
            <person name="Costa G.G.L."/>
            <person name="Tiburcio R.A."/>
            <person name="Medrano F.J."/>
            <person name="Carazzolle M.F."/>
            <person name="Thomazella D.T."/>
            <person name="Schuster S.C."/>
            <person name="Carlson J.E."/>
            <person name="Guiltinan M.J."/>
            <person name="Bailey B.A."/>
            <person name="Mieckowski P."/>
            <person name="Pereira G.A.G."/>
            <person name="Meinhardt L.W."/>
        </authorList>
    </citation>
    <scope>NUCLEOTIDE SEQUENCE</scope>
    <source>
        <plasmid evidence="2">pMR2</plasmid>
    </source>
</reference>
<feature type="transmembrane region" description="Helical" evidence="1">
    <location>
        <begin position="55"/>
        <end position="76"/>
    </location>
</feature>
<name>F2WVN8_MONRO</name>
<dbReference type="Proteomes" id="UP000017559">
    <property type="component" value="Plasmid pMR2, Mitochondrial"/>
</dbReference>